<protein>
    <submittedName>
        <fullName evidence="2">Uncharacterized protein</fullName>
    </submittedName>
</protein>
<keyword evidence="1" id="KW-1133">Transmembrane helix</keyword>
<comment type="caution">
    <text evidence="2">The sequence shown here is derived from an EMBL/GenBank/DDBJ whole genome shotgun (WGS) entry which is preliminary data.</text>
</comment>
<proteinExistence type="predicted"/>
<feature type="transmembrane region" description="Helical" evidence="1">
    <location>
        <begin position="45"/>
        <end position="62"/>
    </location>
</feature>
<feature type="transmembrane region" description="Helical" evidence="1">
    <location>
        <begin position="158"/>
        <end position="184"/>
    </location>
</feature>
<accession>A0AAN9K2A3</accession>
<feature type="transmembrane region" description="Helical" evidence="1">
    <location>
        <begin position="7"/>
        <end position="25"/>
    </location>
</feature>
<keyword evidence="3" id="KW-1185">Reference proteome</keyword>
<dbReference type="Proteomes" id="UP001367508">
    <property type="component" value="Unassembled WGS sequence"/>
</dbReference>
<evidence type="ECO:0000256" key="1">
    <source>
        <dbReference type="SAM" id="Phobius"/>
    </source>
</evidence>
<organism evidence="2 3">
    <name type="scientific">Canavalia gladiata</name>
    <name type="common">Sword bean</name>
    <name type="synonym">Dolichos gladiatus</name>
    <dbReference type="NCBI Taxonomy" id="3824"/>
    <lineage>
        <taxon>Eukaryota</taxon>
        <taxon>Viridiplantae</taxon>
        <taxon>Streptophyta</taxon>
        <taxon>Embryophyta</taxon>
        <taxon>Tracheophyta</taxon>
        <taxon>Spermatophyta</taxon>
        <taxon>Magnoliopsida</taxon>
        <taxon>eudicotyledons</taxon>
        <taxon>Gunneridae</taxon>
        <taxon>Pentapetalae</taxon>
        <taxon>rosids</taxon>
        <taxon>fabids</taxon>
        <taxon>Fabales</taxon>
        <taxon>Fabaceae</taxon>
        <taxon>Papilionoideae</taxon>
        <taxon>50 kb inversion clade</taxon>
        <taxon>NPAAA clade</taxon>
        <taxon>indigoferoid/millettioid clade</taxon>
        <taxon>Phaseoleae</taxon>
        <taxon>Canavalia</taxon>
    </lineage>
</organism>
<evidence type="ECO:0000313" key="2">
    <source>
        <dbReference type="EMBL" id="KAK7308287.1"/>
    </source>
</evidence>
<sequence length="226" mass="26311">MHFQWTRAIYVCIMVIFSPLQSFLLKEKFLSQEHDLAEDPSLRELVPTQALPFWMIATLYLLQSEMNDQLHSATAWLEFMEVELSGLQGLTGLFAWFGLATTRCIGQGNFGNQKSETTMLFCLCDVMGEWLTQDCLWRDMTSMEHLVKLEWHQHPTPWFYYISLGSLGLACMYYAFIASLGVYFSPYGPIMFCNTLPYAYSLPERRCWFIRTNNLVLSLYNLDYAT</sequence>
<dbReference type="EMBL" id="JAYMYQ010000010">
    <property type="protein sequence ID" value="KAK7308287.1"/>
    <property type="molecule type" value="Genomic_DNA"/>
</dbReference>
<dbReference type="AlphaFoldDB" id="A0AAN9K2A3"/>
<gene>
    <name evidence="2" type="ORF">VNO77_41889</name>
</gene>
<keyword evidence="1" id="KW-0472">Membrane</keyword>
<name>A0AAN9K2A3_CANGL</name>
<keyword evidence="1" id="KW-0812">Transmembrane</keyword>
<evidence type="ECO:0000313" key="3">
    <source>
        <dbReference type="Proteomes" id="UP001367508"/>
    </source>
</evidence>
<reference evidence="2 3" key="1">
    <citation type="submission" date="2024-01" db="EMBL/GenBank/DDBJ databases">
        <title>The genomes of 5 underutilized Papilionoideae crops provide insights into root nodulation and disease resistanc.</title>
        <authorList>
            <person name="Jiang F."/>
        </authorList>
    </citation>
    <scope>NUCLEOTIDE SEQUENCE [LARGE SCALE GENOMIC DNA]</scope>
    <source>
        <strain evidence="2">LVBAO_FW01</strain>
        <tissue evidence="2">Leaves</tissue>
    </source>
</reference>